<evidence type="ECO:0000313" key="2">
    <source>
        <dbReference type="Proteomes" id="UP000237438"/>
    </source>
</evidence>
<organism evidence="1 2">
    <name type="scientific">Erysiphe pulchra</name>
    <dbReference type="NCBI Taxonomy" id="225359"/>
    <lineage>
        <taxon>Eukaryota</taxon>
        <taxon>Fungi</taxon>
        <taxon>Dikarya</taxon>
        <taxon>Ascomycota</taxon>
        <taxon>Pezizomycotina</taxon>
        <taxon>Leotiomycetes</taxon>
        <taxon>Erysiphales</taxon>
        <taxon>Erysiphaceae</taxon>
        <taxon>Erysiphe</taxon>
    </lineage>
</organism>
<protein>
    <submittedName>
        <fullName evidence="1">Uncharacterized protein</fullName>
    </submittedName>
</protein>
<proteinExistence type="predicted"/>
<accession>A0A2S4PIJ6</accession>
<name>A0A2S4PIJ6_9PEZI</name>
<evidence type="ECO:0000313" key="1">
    <source>
        <dbReference type="EMBL" id="POS81871.1"/>
    </source>
</evidence>
<feature type="non-terminal residue" evidence="1">
    <location>
        <position position="235"/>
    </location>
</feature>
<reference evidence="1 2" key="1">
    <citation type="submission" date="2017-10" db="EMBL/GenBank/DDBJ databases">
        <title>Development of genomic resources for the powdery mildew, Erysiphe pulchra.</title>
        <authorList>
            <person name="Wadl P.A."/>
            <person name="Mack B.M."/>
            <person name="Moore G."/>
            <person name="Beltz S.B."/>
        </authorList>
    </citation>
    <scope>NUCLEOTIDE SEQUENCE [LARGE SCALE GENOMIC DNA]</scope>
    <source>
        <strain evidence="1">Cflorida</strain>
    </source>
</reference>
<dbReference type="EMBL" id="PEDP01006540">
    <property type="protein sequence ID" value="POS81871.1"/>
    <property type="molecule type" value="Genomic_DNA"/>
</dbReference>
<comment type="caution">
    <text evidence="1">The sequence shown here is derived from an EMBL/GenBank/DDBJ whole genome shotgun (WGS) entry which is preliminary data.</text>
</comment>
<dbReference type="Proteomes" id="UP000237438">
    <property type="component" value="Unassembled WGS sequence"/>
</dbReference>
<sequence>MEQIVDVVVEMKNGHYIKCKRVDGSTPLSSNIGPNDYGYECGHDIFSLAIVQMSANLALSKKFGNKLYHIPYQGPLYWPEIKFSIYPISRDENQHHAGKKPENTYFVVIGPAGEVIDVVAELVGGDFIKCVITTKVPPEIDSDKDLRFGYLCGFKFFSLDHMRQTARFAKARKLEQSKQTYPKKFDDDSFKGYMYPLFPNGRFYKSGSVSGPTKHFIFMDLEFNLKFAAMKTKTE</sequence>
<keyword evidence="2" id="KW-1185">Reference proteome</keyword>
<gene>
    <name evidence="1" type="ORF">EPUL_005759</name>
</gene>
<dbReference type="AlphaFoldDB" id="A0A2S4PIJ6"/>